<keyword evidence="1" id="KW-0472">Membrane</keyword>
<feature type="transmembrane region" description="Helical" evidence="1">
    <location>
        <begin position="110"/>
        <end position="133"/>
    </location>
</feature>
<sequence length="148" mass="15380">MTKTLHPIAGTLALGLIVLFWIATVVSELFAPLPVVVAVKTAIPWAFLVLIPALVLAGASGAWLSRTAPSPLAFTKRRRMPIIAANGLLVLVPAALFLATKAASGAFDTAFYVVQGVELVAGAVNVSLLGLNLRDGLRMTGRVGRVAP</sequence>
<organism evidence="2 3">
    <name type="scientific">Roseospira marina</name>
    <dbReference type="NCBI Taxonomy" id="140057"/>
    <lineage>
        <taxon>Bacteria</taxon>
        <taxon>Pseudomonadati</taxon>
        <taxon>Pseudomonadota</taxon>
        <taxon>Alphaproteobacteria</taxon>
        <taxon>Rhodospirillales</taxon>
        <taxon>Rhodospirillaceae</taxon>
        <taxon>Roseospira</taxon>
    </lineage>
</organism>
<dbReference type="EMBL" id="VWPJ01000017">
    <property type="protein sequence ID" value="KAA5604488.1"/>
    <property type="molecule type" value="Genomic_DNA"/>
</dbReference>
<dbReference type="Proteomes" id="UP000324065">
    <property type="component" value="Unassembled WGS sequence"/>
</dbReference>
<accession>A0A5M6I9Y6</accession>
<name>A0A5M6I9Y6_9PROT</name>
<protein>
    <submittedName>
        <fullName evidence="2">Uncharacterized protein</fullName>
    </submittedName>
</protein>
<keyword evidence="3" id="KW-1185">Reference proteome</keyword>
<feature type="transmembrane region" description="Helical" evidence="1">
    <location>
        <begin position="12"/>
        <end position="31"/>
    </location>
</feature>
<reference evidence="2 3" key="1">
    <citation type="submission" date="2019-09" db="EMBL/GenBank/DDBJ databases">
        <title>Genome sequence of Roseospira marina, one of the more divergent members of the non-sulfur purple photosynthetic bacterial family, the Rhodospirillaceae.</title>
        <authorList>
            <person name="Meyer T."/>
            <person name="Kyndt J."/>
        </authorList>
    </citation>
    <scope>NUCLEOTIDE SEQUENCE [LARGE SCALE GENOMIC DNA]</scope>
    <source>
        <strain evidence="2 3">DSM 15113</strain>
    </source>
</reference>
<evidence type="ECO:0000313" key="3">
    <source>
        <dbReference type="Proteomes" id="UP000324065"/>
    </source>
</evidence>
<gene>
    <name evidence="2" type="ORF">F1188_15725</name>
</gene>
<evidence type="ECO:0000313" key="2">
    <source>
        <dbReference type="EMBL" id="KAA5604488.1"/>
    </source>
</evidence>
<dbReference type="OrthoDB" id="5195601at2"/>
<evidence type="ECO:0000256" key="1">
    <source>
        <dbReference type="SAM" id="Phobius"/>
    </source>
</evidence>
<keyword evidence="1" id="KW-0812">Transmembrane</keyword>
<proteinExistence type="predicted"/>
<comment type="caution">
    <text evidence="2">The sequence shown here is derived from an EMBL/GenBank/DDBJ whole genome shotgun (WGS) entry which is preliminary data.</text>
</comment>
<dbReference type="AlphaFoldDB" id="A0A5M6I9Y6"/>
<keyword evidence="1" id="KW-1133">Transmembrane helix</keyword>
<feature type="transmembrane region" description="Helical" evidence="1">
    <location>
        <begin position="85"/>
        <end position="104"/>
    </location>
</feature>
<dbReference type="RefSeq" id="WP_150063398.1">
    <property type="nucleotide sequence ID" value="NZ_JACHII010000015.1"/>
</dbReference>
<feature type="transmembrane region" description="Helical" evidence="1">
    <location>
        <begin position="43"/>
        <end position="64"/>
    </location>
</feature>